<feature type="transmembrane region" description="Helical" evidence="2">
    <location>
        <begin position="297"/>
        <end position="316"/>
    </location>
</feature>
<comment type="caution">
    <text evidence="5">The sequence shown here is derived from an EMBL/GenBank/DDBJ whole genome shotgun (WGS) entry which is preliminary data.</text>
</comment>
<protein>
    <recommendedName>
        <fullName evidence="7">Ubiquitin-like domain-containing protein</fullName>
    </recommendedName>
</protein>
<keyword evidence="2" id="KW-0812">Transmembrane</keyword>
<evidence type="ECO:0008006" key="7">
    <source>
        <dbReference type="Google" id="ProtNLM"/>
    </source>
</evidence>
<evidence type="ECO:0000256" key="2">
    <source>
        <dbReference type="SAM" id="Phobius"/>
    </source>
</evidence>
<sequence length="347" mass="36257">MANSQLPEQLLYLIVRFTAAIPDLSLTISAPNITTTLSLKRLIRTHLPPALSSNRLRIIHAGKVLADTDPLSKSLNLPPPPPAWKLAPDKCSKDDGTAYGKGKGKGPARSSPNGDDDVPTPLPQRRVYIHCSIGDVLSPSDLAAEAFAAAAAEDALTGTSSNSPPVSPTSTSAGLKTSPSRTNTASADAAASPTTTNTTTAPAPQGFDRLLTAGFTPAEISSLRSQFLSNLRFTHTPDTLPTGAALRRLENSWLDSSAQDQGSASARESGELGTAGGGEGEGWGAGFGAEEGGLDDMLWGNVVGFFWPLGAVVWGCREEGVWTRRRQIAVATGVLVNLVFGFLRLTS</sequence>
<dbReference type="PANTHER" id="PTHR28049">
    <property type="entry name" value="TRANSMEMBRANE PROTEIN YOR223W"/>
    <property type="match status" value="1"/>
</dbReference>
<organism evidence="5 6">
    <name type="scientific">Coniosporium apollinis</name>
    <dbReference type="NCBI Taxonomy" id="61459"/>
    <lineage>
        <taxon>Eukaryota</taxon>
        <taxon>Fungi</taxon>
        <taxon>Dikarya</taxon>
        <taxon>Ascomycota</taxon>
        <taxon>Pezizomycotina</taxon>
        <taxon>Dothideomycetes</taxon>
        <taxon>Dothideomycetes incertae sedis</taxon>
        <taxon>Coniosporium</taxon>
    </lineage>
</organism>
<name>A0ABQ9NQB2_9PEZI</name>
<dbReference type="InterPro" id="IPR025390">
    <property type="entry name" value="Dsc3_C"/>
</dbReference>
<dbReference type="InterPro" id="IPR045226">
    <property type="entry name" value="Dsc3"/>
</dbReference>
<feature type="transmembrane region" description="Helical" evidence="2">
    <location>
        <begin position="328"/>
        <end position="345"/>
    </location>
</feature>
<feature type="compositionally biased region" description="Low complexity" evidence="1">
    <location>
        <begin position="182"/>
        <end position="203"/>
    </location>
</feature>
<feature type="compositionally biased region" description="Low complexity" evidence="1">
    <location>
        <begin position="257"/>
        <end position="266"/>
    </location>
</feature>
<dbReference type="Pfam" id="PF10302">
    <property type="entry name" value="Dsc3_N"/>
    <property type="match status" value="1"/>
</dbReference>
<feature type="compositionally biased region" description="Basic and acidic residues" evidence="1">
    <location>
        <begin position="87"/>
        <end position="96"/>
    </location>
</feature>
<accession>A0ABQ9NQB2</accession>
<feature type="region of interest" description="Disordered" evidence="1">
    <location>
        <begin position="69"/>
        <end position="122"/>
    </location>
</feature>
<dbReference type="InterPro" id="IPR029071">
    <property type="entry name" value="Ubiquitin-like_domsf"/>
</dbReference>
<evidence type="ECO:0000313" key="5">
    <source>
        <dbReference type="EMBL" id="KAJ9663610.1"/>
    </source>
</evidence>
<evidence type="ECO:0000259" key="4">
    <source>
        <dbReference type="Pfam" id="PF13373"/>
    </source>
</evidence>
<reference evidence="5" key="1">
    <citation type="submission" date="2022-10" db="EMBL/GenBank/DDBJ databases">
        <title>Culturing micro-colonial fungi from biological soil crusts in the Mojave desert and describing Neophaeococcomyces mojavensis, and introducing the new genera and species Taxawa tesnikishii.</title>
        <authorList>
            <person name="Kurbessoian T."/>
            <person name="Stajich J.E."/>
        </authorList>
    </citation>
    <scope>NUCLEOTIDE SEQUENCE</scope>
    <source>
        <strain evidence="5">TK_1</strain>
    </source>
</reference>
<proteinExistence type="predicted"/>
<dbReference type="InterPro" id="IPR019413">
    <property type="entry name" value="Dsc3_ub-like_dom"/>
</dbReference>
<feature type="domain" description="DSC E3 ubiquitin ligase complex subunit 3 C-terminal" evidence="4">
    <location>
        <begin position="205"/>
        <end position="344"/>
    </location>
</feature>
<dbReference type="Proteomes" id="UP001172684">
    <property type="component" value="Unassembled WGS sequence"/>
</dbReference>
<keyword evidence="2" id="KW-1133">Transmembrane helix</keyword>
<dbReference type="Gene3D" id="3.10.20.90">
    <property type="entry name" value="Phosphatidylinositol 3-kinase Catalytic Subunit, Chain A, domain 1"/>
    <property type="match status" value="1"/>
</dbReference>
<feature type="region of interest" description="Disordered" evidence="1">
    <location>
        <begin position="257"/>
        <end position="287"/>
    </location>
</feature>
<dbReference type="Pfam" id="PF13373">
    <property type="entry name" value="Dsc3_C"/>
    <property type="match status" value="1"/>
</dbReference>
<dbReference type="EMBL" id="JAPDRL010000042">
    <property type="protein sequence ID" value="KAJ9663610.1"/>
    <property type="molecule type" value="Genomic_DNA"/>
</dbReference>
<evidence type="ECO:0000313" key="6">
    <source>
        <dbReference type="Proteomes" id="UP001172684"/>
    </source>
</evidence>
<evidence type="ECO:0000259" key="3">
    <source>
        <dbReference type="Pfam" id="PF10302"/>
    </source>
</evidence>
<dbReference type="SUPFAM" id="SSF54236">
    <property type="entry name" value="Ubiquitin-like"/>
    <property type="match status" value="1"/>
</dbReference>
<dbReference type="PANTHER" id="PTHR28049:SF1">
    <property type="entry name" value="DSC E3 UBIQUITIN LIGASE COMPLEX SUBUNIT 3"/>
    <property type="match status" value="1"/>
</dbReference>
<keyword evidence="6" id="KW-1185">Reference proteome</keyword>
<feature type="compositionally biased region" description="Gly residues" evidence="1">
    <location>
        <begin position="273"/>
        <end position="287"/>
    </location>
</feature>
<gene>
    <name evidence="5" type="ORF">H2201_005571</name>
</gene>
<feature type="compositionally biased region" description="Low complexity" evidence="1">
    <location>
        <begin position="156"/>
        <end position="172"/>
    </location>
</feature>
<keyword evidence="2" id="KW-0472">Membrane</keyword>
<feature type="region of interest" description="Disordered" evidence="1">
    <location>
        <begin position="156"/>
        <end position="205"/>
    </location>
</feature>
<evidence type="ECO:0000256" key="1">
    <source>
        <dbReference type="SAM" id="MobiDB-lite"/>
    </source>
</evidence>
<feature type="domain" description="DSC E3 ubiquitin ligase complex subunit 3 ubiquitin-like" evidence="3">
    <location>
        <begin position="12"/>
        <end position="135"/>
    </location>
</feature>